<evidence type="ECO:0000313" key="5">
    <source>
        <dbReference type="Proteomes" id="UP000824070"/>
    </source>
</evidence>
<dbReference type="Proteomes" id="UP000824070">
    <property type="component" value="Unassembled WGS sequence"/>
</dbReference>
<reference evidence="4" key="1">
    <citation type="submission" date="2020-10" db="EMBL/GenBank/DDBJ databases">
        <authorList>
            <person name="Gilroy R."/>
        </authorList>
    </citation>
    <scope>NUCLEOTIDE SEQUENCE</scope>
    <source>
        <strain evidence="4">ChiGjej1B1-22543</strain>
    </source>
</reference>
<organism evidence="4 5">
    <name type="scientific">Candidatus Alloenteromonas pullicola</name>
    <dbReference type="NCBI Taxonomy" id="2840784"/>
    <lineage>
        <taxon>Bacteria</taxon>
        <taxon>Bacillati</taxon>
        <taxon>Bacillota</taxon>
        <taxon>Bacillota incertae sedis</taxon>
        <taxon>Candidatus Alloenteromonas</taxon>
    </lineage>
</organism>
<accession>A0A9D1S3B3</accession>
<dbReference type="GO" id="GO:0016829">
    <property type="term" value="F:lyase activity"/>
    <property type="evidence" value="ECO:0007669"/>
    <property type="project" value="UniProtKB-KW"/>
</dbReference>
<dbReference type="PANTHER" id="PTHR36577">
    <property type="entry name" value="DUF521 DOMAIN PROTEIN (AFU_ORTHOLOGUE AFUA_6G00490)"/>
    <property type="match status" value="1"/>
</dbReference>
<keyword evidence="1" id="KW-0408">Iron</keyword>
<evidence type="ECO:0000256" key="2">
    <source>
        <dbReference type="ARBA" id="ARBA00023239"/>
    </source>
</evidence>
<sequence length="427" mass="47307">MELTPEQLSILEGAQGETRAKMMECVVRYGDIFNAKRLLPLTYKTGHLVTSFGISMLTPIYPLMEELIQAGCKAEGGFTADPRPMEFDNCSANPLEKLVFKKIIYGRQEEYEGMLKKVGLLSDDSFSCTCYLPEVGNAPKEGDVIAWAESSAVVYANSVLGAKCNRNSGVLELFMTILGVAPEFGFLTDEGRKADYRVIIRTSKAPEAQILGSAIGMKVMEKVPYIIGLDKFLEQLPDDDTVAYLKDMGAASASNGAVGLYHVDGITPEAKRLGAKLIKDNAIEYVIDDAEIERVYKSYPIMWKHKDKAPQRAFIGCPHLSYKQLLDWTNKLEAGLKDTGRKKLTCYTVLTAAPAVVKKFKATPDYDRLLATGAHLASICPLMYADNPLCGMKRLITNSNKLRTYTFARYAKDEELLSILVGKERIK</sequence>
<protein>
    <submittedName>
        <fullName evidence="4">DUF521 domain-containing protein</fullName>
    </submittedName>
</protein>
<proteinExistence type="predicted"/>
<keyword evidence="2" id="KW-0456">Lyase</keyword>
<dbReference type="Pfam" id="PF04412">
    <property type="entry name" value="AcnX"/>
    <property type="match status" value="1"/>
</dbReference>
<dbReference type="AlphaFoldDB" id="A0A9D1S3B3"/>
<gene>
    <name evidence="4" type="ORF">IAC52_04000</name>
</gene>
<dbReference type="InterPro" id="IPR007506">
    <property type="entry name" value="PMDh-L-like_dom"/>
</dbReference>
<dbReference type="EMBL" id="DVMV01000029">
    <property type="protein sequence ID" value="HIU45441.1"/>
    <property type="molecule type" value="Genomic_DNA"/>
</dbReference>
<evidence type="ECO:0000256" key="1">
    <source>
        <dbReference type="ARBA" id="ARBA00023004"/>
    </source>
</evidence>
<evidence type="ECO:0000259" key="3">
    <source>
        <dbReference type="Pfam" id="PF04412"/>
    </source>
</evidence>
<reference evidence="4" key="2">
    <citation type="journal article" date="2021" name="PeerJ">
        <title>Extensive microbial diversity within the chicken gut microbiome revealed by metagenomics and culture.</title>
        <authorList>
            <person name="Gilroy R."/>
            <person name="Ravi A."/>
            <person name="Getino M."/>
            <person name="Pursley I."/>
            <person name="Horton D.L."/>
            <person name="Alikhan N.F."/>
            <person name="Baker D."/>
            <person name="Gharbi K."/>
            <person name="Hall N."/>
            <person name="Watson M."/>
            <person name="Adriaenssens E.M."/>
            <person name="Foster-Nyarko E."/>
            <person name="Jarju S."/>
            <person name="Secka A."/>
            <person name="Antonio M."/>
            <person name="Oren A."/>
            <person name="Chaudhuri R.R."/>
            <person name="La Ragione R."/>
            <person name="Hildebrand F."/>
            <person name="Pallen M.J."/>
        </authorList>
    </citation>
    <scope>NUCLEOTIDE SEQUENCE</scope>
    <source>
        <strain evidence="4">ChiGjej1B1-22543</strain>
    </source>
</reference>
<evidence type="ECO:0000313" key="4">
    <source>
        <dbReference type="EMBL" id="HIU45441.1"/>
    </source>
</evidence>
<name>A0A9D1S3B3_9FIRM</name>
<comment type="caution">
    <text evidence="4">The sequence shown here is derived from an EMBL/GenBank/DDBJ whole genome shotgun (WGS) entry which is preliminary data.</text>
</comment>
<dbReference type="PANTHER" id="PTHR36577:SF3">
    <property type="entry name" value="DUF521 DOMAIN PROTEIN (AFU_ORTHOLOGUE AFUA_6G00490)"/>
    <property type="match status" value="1"/>
</dbReference>
<feature type="domain" description="Phosphomevalonate dehydratase large subunit-like" evidence="3">
    <location>
        <begin position="1"/>
        <end position="408"/>
    </location>
</feature>